<keyword evidence="2" id="KW-0732">Signal</keyword>
<feature type="signal peptide" evidence="2">
    <location>
        <begin position="1"/>
        <end position="24"/>
    </location>
</feature>
<comment type="caution">
    <text evidence="3">The sequence shown here is derived from an EMBL/GenBank/DDBJ whole genome shotgun (WGS) entry which is preliminary data.</text>
</comment>
<organism evidence="3 4">
    <name type="scientific">Elasticomyces elasticus</name>
    <dbReference type="NCBI Taxonomy" id="574655"/>
    <lineage>
        <taxon>Eukaryota</taxon>
        <taxon>Fungi</taxon>
        <taxon>Dikarya</taxon>
        <taxon>Ascomycota</taxon>
        <taxon>Pezizomycotina</taxon>
        <taxon>Dothideomycetes</taxon>
        <taxon>Dothideomycetidae</taxon>
        <taxon>Mycosphaerellales</taxon>
        <taxon>Teratosphaeriaceae</taxon>
        <taxon>Elasticomyces</taxon>
    </lineage>
</organism>
<feature type="chain" id="PRO_5042938668" evidence="2">
    <location>
        <begin position="25"/>
        <end position="1051"/>
    </location>
</feature>
<feature type="compositionally biased region" description="Pro residues" evidence="1">
    <location>
        <begin position="43"/>
        <end position="54"/>
    </location>
</feature>
<evidence type="ECO:0000256" key="2">
    <source>
        <dbReference type="SAM" id="SignalP"/>
    </source>
</evidence>
<evidence type="ECO:0000313" key="4">
    <source>
        <dbReference type="Proteomes" id="UP001310594"/>
    </source>
</evidence>
<feature type="compositionally biased region" description="Pro residues" evidence="1">
    <location>
        <begin position="732"/>
        <end position="742"/>
    </location>
</feature>
<name>A0AAN7ZY46_9PEZI</name>
<feature type="compositionally biased region" description="Basic and acidic residues" evidence="1">
    <location>
        <begin position="908"/>
        <end position="924"/>
    </location>
</feature>
<dbReference type="AlphaFoldDB" id="A0AAN7ZY46"/>
<feature type="region of interest" description="Disordered" evidence="1">
    <location>
        <begin position="902"/>
        <end position="924"/>
    </location>
</feature>
<protein>
    <submittedName>
        <fullName evidence="3">Uncharacterized protein</fullName>
    </submittedName>
</protein>
<feature type="region of interest" description="Disordered" evidence="1">
    <location>
        <begin position="26"/>
        <end position="54"/>
    </location>
</feature>
<dbReference type="EMBL" id="JAVRQU010000026">
    <property type="protein sequence ID" value="KAK5690230.1"/>
    <property type="molecule type" value="Genomic_DNA"/>
</dbReference>
<gene>
    <name evidence="3" type="ORF">LTR97_012418</name>
</gene>
<feature type="region of interest" description="Disordered" evidence="1">
    <location>
        <begin position="715"/>
        <end position="758"/>
    </location>
</feature>
<evidence type="ECO:0000256" key="1">
    <source>
        <dbReference type="SAM" id="MobiDB-lite"/>
    </source>
</evidence>
<reference evidence="3" key="1">
    <citation type="submission" date="2023-08" db="EMBL/GenBank/DDBJ databases">
        <title>Black Yeasts Isolated from many extreme environments.</title>
        <authorList>
            <person name="Coleine C."/>
            <person name="Stajich J.E."/>
            <person name="Selbmann L."/>
        </authorList>
    </citation>
    <scope>NUCLEOTIDE SEQUENCE</scope>
    <source>
        <strain evidence="3">CCFEE 5810</strain>
    </source>
</reference>
<feature type="compositionally biased region" description="Low complexity" evidence="1">
    <location>
        <begin position="717"/>
        <end position="731"/>
    </location>
</feature>
<dbReference type="Proteomes" id="UP001310594">
    <property type="component" value="Unassembled WGS sequence"/>
</dbReference>
<sequence length="1051" mass="114886">MLTTTKLACLATLAIATFTPTVSALHKHHKKPKHSSSDQHPAWSPPDPNDPGPPVELISGLHPCNASCVHSLVKKTSYSSAAVGVVLAMSEYGSTDWCHSPENIGWCPPTIEAVLDSIAINVAARKAPSDTEGTHTIKALMDSKVEFNCDQECLRKKLEHASRRAATAGMLWAKHKVSGAVWDVKSELGPDKIDWAIRMLSPNDKFIEELKTDTADVAERSAGTERRDVVIGLEDAGLVTTEHAVLARTDSPNKTDPRALWEPRMQYITSTPSRIRFDSWLGLRNIREQYEGVLRDVGGLSKLDLEGSWLKYMHDEWMSGPPTQKPKQYVDWVGADLAGKTLPAEALQKLRGAIVNETVWRWVEDWNNAKAMDPWEGRPDSRKPNVLLRGYRMQFQNESSSEPVTEYNGIPDPGKTSPVIRAAWPFEMTLGKDQQPHRLPHAHPFDPELPSILEPNRWTDIGISPPPKDWRTWTILDNNGHDIWDSIGKVPIVLQPGSFKPQTRYGGPLTIWGDQYLGDNKTVTAPWCNSACFAASAFKMSDGASKAAVLGVLTTYNATNWCTATKQDRCNITSIVKAATKVGTAFASWHGQECVTKDCQSNVAVSAAYLAETVTFTLSKKALTPHLSALGPYVNTSEVIVNGLITESIASYENLTGYGNITAGNFTRTRTDKAIARSLKLEDRSPPEPAAKPSGNFFTRAWARMVERIRKILQVLKGGPKTTPGTTSAPNGPKPNGPPNGPEPEDPSPEGPLSNEPAVDDVEANLDAVRPGEGRINRWMDNIEPTADEAPTLDDAVEDLVELRFTPRGNFEPWQEGEAGWRDVRGWTTDELGYDRRPRMSGGKSLTGRPSGVTILMVHNRAPTAQELTEDAEFTTPYSEDSNSLPSGWDDATEVDLVRNPEMLPPEDGIRRPGIPDDAGMERPGFRTTRTTWSVDESIDVVHSSNWSPEMQAEASIEMTTSGDLYTSAGPATQAEFTEAYEAGDPVAEAQMPAYDVQPGGMMFGGDGAGDIEIGEGAGALEELVEDGAIELFDGGMEVVEALALFLLELV</sequence>
<evidence type="ECO:0000313" key="3">
    <source>
        <dbReference type="EMBL" id="KAK5690230.1"/>
    </source>
</evidence>
<proteinExistence type="predicted"/>
<accession>A0AAN7ZY46</accession>